<proteinExistence type="predicted"/>
<name>A0A6M3SUV2_9CAUD</name>
<evidence type="ECO:0000313" key="2">
    <source>
        <dbReference type="Proteomes" id="UP000501526"/>
    </source>
</evidence>
<sequence>MARLEYKKVPYSFYCPRCDKQFKSEDFKSDKQLEERVRKHVREQHPDYDPEWYDTFPDVVD</sequence>
<dbReference type="EMBL" id="MT310850">
    <property type="protein sequence ID" value="QJD49646.1"/>
    <property type="molecule type" value="Genomic_DNA"/>
</dbReference>
<reference evidence="1 2" key="1">
    <citation type="submission" date="2020-04" db="EMBL/GenBank/DDBJ databases">
        <authorList>
            <person name="Chase M.A."/>
            <person name="Coleman C.N."/>
            <person name="Cunha M.O."/>
            <person name="Daffner M."/>
            <person name="Deam C.J."/>
            <person name="Deloso L.J."/>
            <person name="Desomma A.M."/>
            <person name="Gallardo J."/>
            <person name="Horne M.E."/>
            <person name="Kanahan O.P."/>
            <person name="Lam V."/>
            <person name="Morgan R.T."/>
            <person name="Mustor E.M."/>
            <person name="Ricardo-Iglesias M."/>
            <person name="Sartorio C.J."/>
            <person name="Sciacchitano A.R."/>
            <person name="Tvenstrup A.W."/>
            <person name="Wood A.R."/>
            <person name="Pollenz R.S."/>
            <person name="Garlena R.A."/>
            <person name="Russell D.A."/>
            <person name="Pope W.H."/>
            <person name="Jacobs-Sera D."/>
            <person name="Hatfull G.F."/>
        </authorList>
    </citation>
    <scope>NUCLEOTIDE SEQUENCE [LARGE SCALE GENOMIC DNA]</scope>
</reference>
<dbReference type="RefSeq" id="YP_009859481.1">
    <property type="nucleotide sequence ID" value="NC_048876.1"/>
</dbReference>
<protein>
    <submittedName>
        <fullName evidence="1">Uncharacterized protein</fullName>
    </submittedName>
</protein>
<keyword evidence="2" id="KW-1185">Reference proteome</keyword>
<dbReference type="KEGG" id="vg:55630579"/>
<dbReference type="GeneID" id="55630579"/>
<dbReference type="Proteomes" id="UP000501526">
    <property type="component" value="Segment"/>
</dbReference>
<evidence type="ECO:0000313" key="1">
    <source>
        <dbReference type="EMBL" id="QJD49646.1"/>
    </source>
</evidence>
<organism evidence="1 2">
    <name type="scientific">Gordonia phage Secretariat</name>
    <dbReference type="NCBI Taxonomy" id="2725616"/>
    <lineage>
        <taxon>Viruses</taxon>
        <taxon>Duplodnaviria</taxon>
        <taxon>Heunggongvirae</taxon>
        <taxon>Uroviricota</taxon>
        <taxon>Caudoviricetes</taxon>
        <taxon>Deejayvirinae</taxon>
        <taxon>Secretariatvirus</taxon>
        <taxon>Secretariatvirus secretariat</taxon>
    </lineage>
</organism>
<gene>
    <name evidence="1" type="primary">71</name>
    <name evidence="1" type="ORF">SEA_SECRETARIAT_71</name>
</gene>
<accession>A0A6M3SUV2</accession>